<evidence type="ECO:0000256" key="3">
    <source>
        <dbReference type="ARBA" id="ARBA00022448"/>
    </source>
</evidence>
<keyword evidence="11" id="KW-1185">Reference proteome</keyword>
<evidence type="ECO:0000256" key="4">
    <source>
        <dbReference type="ARBA" id="ARBA00022475"/>
    </source>
</evidence>
<accession>A0A368K5N7</accession>
<dbReference type="InterPro" id="IPR036259">
    <property type="entry name" value="MFS_trans_sf"/>
</dbReference>
<feature type="domain" description="Major facilitator superfamily (MFS) profile" evidence="9">
    <location>
        <begin position="26"/>
        <end position="519"/>
    </location>
</feature>
<feature type="transmembrane region" description="Helical" evidence="8">
    <location>
        <begin position="24"/>
        <end position="44"/>
    </location>
</feature>
<feature type="transmembrane region" description="Helical" evidence="8">
    <location>
        <begin position="282"/>
        <end position="303"/>
    </location>
</feature>
<feature type="transmembrane region" description="Helical" evidence="8">
    <location>
        <begin position="315"/>
        <end position="340"/>
    </location>
</feature>
<evidence type="ECO:0000259" key="9">
    <source>
        <dbReference type="PROSITE" id="PS50850"/>
    </source>
</evidence>
<evidence type="ECO:0000256" key="2">
    <source>
        <dbReference type="ARBA" id="ARBA00008537"/>
    </source>
</evidence>
<keyword evidence="7 8" id="KW-0472">Membrane</keyword>
<dbReference type="PANTHER" id="PTHR42718">
    <property type="entry name" value="MAJOR FACILITATOR SUPERFAMILY MULTIDRUG TRANSPORTER MFSC"/>
    <property type="match status" value="1"/>
</dbReference>
<feature type="transmembrane region" description="Helical" evidence="8">
    <location>
        <begin position="154"/>
        <end position="172"/>
    </location>
</feature>
<keyword evidence="4" id="KW-1003">Cell membrane</keyword>
<feature type="transmembrane region" description="Helical" evidence="8">
    <location>
        <begin position="347"/>
        <end position="368"/>
    </location>
</feature>
<sequence length="527" mass="56817">MATTTADMPVPQAPADERIDPKKALAFLAMVFGMFMAILDIQIVSASLAEIQAGLSASSDEISWVQTSYLIAEVIMIPLSGFLGRVMSTRVLFTVSAAGFTLASILCATATSIDQMIIYRAIQGFIGGGMIPSVFAAAFTIFPPSKRSIVSPMIGLVATLAPTIGPTVGGYLSDAFSWHWLFLVNVFPGILVAIAAWNLIDFDEGDSSLMSKFDWWGLAGMAAFLGSLEYVLEEGPRNDWLQDDTILIFSIILAVGAIIFFYRVFTAEEPIVDLRAFSNVNFAFGSVFSFIMGVGLYGLTYLYPLYLGQIRGYDALMIGETLFISGLAMFMTAPVAGFLSNRMDPRLMMMIGFLGFAAGTWTMTGLTADWDFHELLLPQILRGCSLMLCMVPINNLALGTLPPSRMKNASGLFNLTRNLGGAVGLAVINTILTDRADMHYARLAEHVSWGNREAEDMLASMAAKFNASGIDGSTAALARMSAMVRQQATLMSFIDVFFILTMLFASLAVFAILLRKPGKPAAGGGGH</sequence>
<evidence type="ECO:0000256" key="5">
    <source>
        <dbReference type="ARBA" id="ARBA00022692"/>
    </source>
</evidence>
<comment type="caution">
    <text evidence="10">The sequence shown here is derived from an EMBL/GenBank/DDBJ whole genome shotgun (WGS) entry which is preliminary data.</text>
</comment>
<dbReference type="Gene3D" id="1.20.1720.10">
    <property type="entry name" value="Multidrug resistance protein D"/>
    <property type="match status" value="1"/>
</dbReference>
<feature type="transmembrane region" description="Helical" evidence="8">
    <location>
        <begin position="91"/>
        <end position="111"/>
    </location>
</feature>
<dbReference type="Proteomes" id="UP000253420">
    <property type="component" value="Unassembled WGS sequence"/>
</dbReference>
<organism evidence="10 11">
    <name type="scientific">Phyllobacterium salinisoli</name>
    <dbReference type="NCBI Taxonomy" id="1899321"/>
    <lineage>
        <taxon>Bacteria</taxon>
        <taxon>Pseudomonadati</taxon>
        <taxon>Pseudomonadota</taxon>
        <taxon>Alphaproteobacteria</taxon>
        <taxon>Hyphomicrobiales</taxon>
        <taxon>Phyllobacteriaceae</taxon>
        <taxon>Phyllobacterium</taxon>
    </lineage>
</organism>
<feature type="transmembrane region" description="Helical" evidence="8">
    <location>
        <begin position="213"/>
        <end position="232"/>
    </location>
</feature>
<name>A0A368K5N7_9HYPH</name>
<feature type="transmembrane region" description="Helical" evidence="8">
    <location>
        <begin position="488"/>
        <end position="514"/>
    </location>
</feature>
<dbReference type="EMBL" id="QOZG01000004">
    <property type="protein sequence ID" value="RCS23955.1"/>
    <property type="molecule type" value="Genomic_DNA"/>
</dbReference>
<dbReference type="InterPro" id="IPR004638">
    <property type="entry name" value="EmrB-like"/>
</dbReference>
<dbReference type="InterPro" id="IPR011701">
    <property type="entry name" value="MFS"/>
</dbReference>
<comment type="subcellular location">
    <subcellularLocation>
        <location evidence="1">Cell membrane</location>
        <topology evidence="1">Multi-pass membrane protein</topology>
    </subcellularLocation>
</comment>
<dbReference type="RefSeq" id="WP_114440593.1">
    <property type="nucleotide sequence ID" value="NZ_QOZG01000004.1"/>
</dbReference>
<dbReference type="PROSITE" id="PS50850">
    <property type="entry name" value="MFS"/>
    <property type="match status" value="1"/>
</dbReference>
<evidence type="ECO:0000256" key="6">
    <source>
        <dbReference type="ARBA" id="ARBA00022989"/>
    </source>
</evidence>
<dbReference type="Pfam" id="PF07690">
    <property type="entry name" value="MFS_1"/>
    <property type="match status" value="1"/>
</dbReference>
<dbReference type="GO" id="GO:0022857">
    <property type="term" value="F:transmembrane transporter activity"/>
    <property type="evidence" value="ECO:0007669"/>
    <property type="project" value="InterPro"/>
</dbReference>
<feature type="transmembrane region" description="Helical" evidence="8">
    <location>
        <begin position="117"/>
        <end position="142"/>
    </location>
</feature>
<evidence type="ECO:0000256" key="8">
    <source>
        <dbReference type="SAM" id="Phobius"/>
    </source>
</evidence>
<dbReference type="CDD" id="cd17503">
    <property type="entry name" value="MFS_LmrB_MDR_like"/>
    <property type="match status" value="1"/>
</dbReference>
<reference evidence="10 11" key="1">
    <citation type="submission" date="2018-07" db="EMBL/GenBank/DDBJ databases">
        <title>The draft genome of Phyllobacterium salinisoli.</title>
        <authorList>
            <person name="Liu L."/>
            <person name="Li L."/>
            <person name="Zhang X."/>
            <person name="Liang L."/>
        </authorList>
    </citation>
    <scope>NUCLEOTIDE SEQUENCE [LARGE SCALE GENOMIC DNA]</scope>
    <source>
        <strain evidence="10 11">LLAN61</strain>
    </source>
</reference>
<dbReference type="PANTHER" id="PTHR42718:SF9">
    <property type="entry name" value="MAJOR FACILITATOR SUPERFAMILY MULTIDRUG TRANSPORTER MFSC"/>
    <property type="match status" value="1"/>
</dbReference>
<keyword evidence="6 8" id="KW-1133">Transmembrane helix</keyword>
<dbReference type="GO" id="GO:0005886">
    <property type="term" value="C:plasma membrane"/>
    <property type="evidence" value="ECO:0007669"/>
    <property type="project" value="UniProtKB-SubCell"/>
</dbReference>
<evidence type="ECO:0000256" key="1">
    <source>
        <dbReference type="ARBA" id="ARBA00004651"/>
    </source>
</evidence>
<dbReference type="OrthoDB" id="9812221at2"/>
<gene>
    <name evidence="10" type="ORF">DUT91_11925</name>
</gene>
<evidence type="ECO:0000313" key="11">
    <source>
        <dbReference type="Proteomes" id="UP000253420"/>
    </source>
</evidence>
<keyword evidence="3" id="KW-0813">Transport</keyword>
<feature type="transmembrane region" description="Helical" evidence="8">
    <location>
        <begin position="178"/>
        <end position="201"/>
    </location>
</feature>
<comment type="similarity">
    <text evidence="2">Belongs to the major facilitator superfamily. EmrB family.</text>
</comment>
<protein>
    <submittedName>
        <fullName evidence="10">MFS transporter</fullName>
    </submittedName>
</protein>
<keyword evidence="5 8" id="KW-0812">Transmembrane</keyword>
<evidence type="ECO:0000256" key="7">
    <source>
        <dbReference type="ARBA" id="ARBA00023136"/>
    </source>
</evidence>
<dbReference type="NCBIfam" id="TIGR00711">
    <property type="entry name" value="efflux_EmrB"/>
    <property type="match status" value="1"/>
</dbReference>
<proteinExistence type="inferred from homology"/>
<feature type="transmembrane region" description="Helical" evidence="8">
    <location>
        <begin position="64"/>
        <end position="84"/>
    </location>
</feature>
<dbReference type="SUPFAM" id="SSF103473">
    <property type="entry name" value="MFS general substrate transporter"/>
    <property type="match status" value="1"/>
</dbReference>
<dbReference type="InterPro" id="IPR020846">
    <property type="entry name" value="MFS_dom"/>
</dbReference>
<feature type="transmembrane region" description="Helical" evidence="8">
    <location>
        <begin position="244"/>
        <end position="262"/>
    </location>
</feature>
<dbReference type="Gene3D" id="1.20.1250.20">
    <property type="entry name" value="MFS general substrate transporter like domains"/>
    <property type="match status" value="1"/>
</dbReference>
<dbReference type="AlphaFoldDB" id="A0A368K5N7"/>
<evidence type="ECO:0000313" key="10">
    <source>
        <dbReference type="EMBL" id="RCS23955.1"/>
    </source>
</evidence>